<dbReference type="InterPro" id="IPR004181">
    <property type="entry name" value="Znf_MIZ"/>
</dbReference>
<reference evidence="7" key="1">
    <citation type="submission" date="2015-01" db="EMBL/GenBank/DDBJ databases">
        <authorList>
            <person name="Durling Mikael"/>
        </authorList>
    </citation>
    <scope>NUCLEOTIDE SEQUENCE</scope>
</reference>
<proteinExistence type="predicted"/>
<evidence type="ECO:0000256" key="3">
    <source>
        <dbReference type="ARBA" id="ARBA00022833"/>
    </source>
</evidence>
<dbReference type="Pfam" id="PF02891">
    <property type="entry name" value="zf-MIZ"/>
    <property type="match status" value="1"/>
</dbReference>
<dbReference type="GO" id="GO:0000785">
    <property type="term" value="C:chromatin"/>
    <property type="evidence" value="ECO:0007669"/>
    <property type="project" value="TreeGrafter"/>
</dbReference>
<feature type="compositionally biased region" description="Polar residues" evidence="5">
    <location>
        <begin position="214"/>
        <end position="233"/>
    </location>
</feature>
<evidence type="ECO:0000256" key="4">
    <source>
        <dbReference type="PROSITE-ProRule" id="PRU00452"/>
    </source>
</evidence>
<dbReference type="GO" id="GO:0008270">
    <property type="term" value="F:zinc ion binding"/>
    <property type="evidence" value="ECO:0007669"/>
    <property type="project" value="UniProtKB-KW"/>
</dbReference>
<keyword evidence="1" id="KW-0479">Metal-binding</keyword>
<name>A0A0B7K7K9_BIOOC</name>
<feature type="compositionally biased region" description="Basic and acidic residues" evidence="5">
    <location>
        <begin position="133"/>
        <end position="142"/>
    </location>
</feature>
<evidence type="ECO:0000256" key="1">
    <source>
        <dbReference type="ARBA" id="ARBA00022723"/>
    </source>
</evidence>
<feature type="compositionally biased region" description="Low complexity" evidence="5">
    <location>
        <begin position="505"/>
        <end position="525"/>
    </location>
</feature>
<dbReference type="AlphaFoldDB" id="A0A0B7K7K9"/>
<sequence length="1150" mass="125634">MPSPPKNTEDVQVAASNQTLNAFLGGRRPSWYQNTKSTTGLKPRKSTVRPVSQSKAAEKRVRKTPVTENGDGVKDVAPEDQIASQKHDQQLATAAPRDGSLLPSPALTNELSPALSTRHASPIEQTGSESFQTEDRNTESEPRALQQSPAASHPSPATIETPQPVDVGMVHIEHGPKPRPTQATSEPVFSQAGSPTAQSAAPAPVTTASPNPQTPTTPLSDLTGSVAPRTTNVRPSPTRKRSRPSSTSADNRAPQRPRTGMPHEQGAHTDLAGQWQQYCQQLDDRIAACGGWANLGSGIESPRFKYLRDALLAGDGFYVLLHQLLCLWSLDVNRAYGAFPTLGRATVDHGFGFLMNILRPNSLLAYNSLVWFADFPKPVTGDGMLAIPSLAPRIGTFLNAFVLRWDRMLAQARTRKYPLTAFELGPTLNCDSRILQGTFFTVSRRVVGIGDSVAGQLNAVFCKDQEDEAHLKEMGAPADLVQKYRQERARHYSDLAREAKQADTSRSPSASSSVQPQRAQTFPTASAPPTPASGSPAQPGQMLPSQLIAPNVAMPIPSLPRSNSIPTGVPLHILQAQQQAVGQQLNAITQMNHLQPSSHPASPQTNPSPISVSMAPLPSPTHPQATQVMSYPSPHYRQQHFQPAMQHAPQFPQPHQFPQQYHPQQAQQLLPSQRIPHHPQVHPQHVLPNQQIPYALQIPQSQHGRPVQQAHESRRPAPSTVQPGQSQPGMLHMPNNNIPPHAANSRTVSANGVADAGGVQHQNLHIAAQRVRRIPEHEHPSSPYDWLSHASAAHLSTLRSPERRAARQLPPLVRHYQHVSGFAFGPMKFPPQTGPRSLGFTVSSDGLARIPLAFESEVGLPVRYYGDGSLRYRLRLCMRPESDDTVSASDWVVSPTHWPQAIFPALNGQSLMVRRKQHFHHDLPVDLSDLVVKGDNVVRISFPDKPVNYKKGMTYFVAIEIVSTMSHDALTSMVLKAPPISAEETGAEIQRRLKPSESDDVVVEDNTFCINVADPFSSSLFEVPVRGVSCKHLDCFDLETWLQTRQGKPGGGLEEPSMTDNWKCPICFLDARPSSLRVDEFFAGVRKGLLAQGLGKTKKILVTADSSWSAVPELDDSEDESPVQPNRSVGERINQNKATATANIIEIDDD</sequence>
<dbReference type="PANTHER" id="PTHR10782">
    <property type="entry name" value="ZINC FINGER MIZ DOMAIN-CONTAINING PROTEIN"/>
    <property type="match status" value="1"/>
</dbReference>
<dbReference type="Gene3D" id="3.30.40.10">
    <property type="entry name" value="Zinc/RING finger domain, C3HC4 (zinc finger)"/>
    <property type="match status" value="1"/>
</dbReference>
<feature type="region of interest" description="Disordered" evidence="5">
    <location>
        <begin position="700"/>
        <end position="745"/>
    </location>
</feature>
<dbReference type="PANTHER" id="PTHR10782:SF4">
    <property type="entry name" value="TONALLI, ISOFORM E"/>
    <property type="match status" value="1"/>
</dbReference>
<keyword evidence="3" id="KW-0862">Zinc</keyword>
<feature type="region of interest" description="Disordered" evidence="5">
    <location>
        <begin position="1111"/>
        <end position="1135"/>
    </location>
</feature>
<dbReference type="GO" id="GO:0016925">
    <property type="term" value="P:protein sumoylation"/>
    <property type="evidence" value="ECO:0007669"/>
    <property type="project" value="TreeGrafter"/>
</dbReference>
<dbReference type="InterPro" id="IPR013083">
    <property type="entry name" value="Znf_RING/FYVE/PHD"/>
</dbReference>
<protein>
    <recommendedName>
        <fullName evidence="6">SP-RING-type domain-containing protein</fullName>
    </recommendedName>
</protein>
<feature type="compositionally biased region" description="Polar residues" evidence="5">
    <location>
        <begin position="31"/>
        <end position="40"/>
    </location>
</feature>
<feature type="region of interest" description="Disordered" evidence="5">
    <location>
        <begin position="22"/>
        <end position="267"/>
    </location>
</feature>
<gene>
    <name evidence="7" type="ORF">BN869_000009217_1</name>
</gene>
<dbReference type="GO" id="GO:0061665">
    <property type="term" value="F:SUMO ligase activity"/>
    <property type="evidence" value="ECO:0007669"/>
    <property type="project" value="TreeGrafter"/>
</dbReference>
<dbReference type="PROSITE" id="PS51044">
    <property type="entry name" value="ZF_SP_RING"/>
    <property type="match status" value="1"/>
</dbReference>
<feature type="compositionally biased region" description="Polar residues" evidence="5">
    <location>
        <begin position="1123"/>
        <end position="1135"/>
    </location>
</feature>
<feature type="domain" description="SP-RING-type" evidence="6">
    <location>
        <begin position="998"/>
        <end position="1091"/>
    </location>
</feature>
<feature type="compositionally biased region" description="Low complexity" evidence="5">
    <location>
        <begin position="190"/>
        <end position="210"/>
    </location>
</feature>
<evidence type="ECO:0000313" key="7">
    <source>
        <dbReference type="EMBL" id="CEO53159.1"/>
    </source>
</evidence>
<keyword evidence="2 4" id="KW-0863">Zinc-finger</keyword>
<organism evidence="7">
    <name type="scientific">Bionectria ochroleuca</name>
    <name type="common">Gliocladium roseum</name>
    <dbReference type="NCBI Taxonomy" id="29856"/>
    <lineage>
        <taxon>Eukaryota</taxon>
        <taxon>Fungi</taxon>
        <taxon>Dikarya</taxon>
        <taxon>Ascomycota</taxon>
        <taxon>Pezizomycotina</taxon>
        <taxon>Sordariomycetes</taxon>
        <taxon>Hypocreomycetidae</taxon>
        <taxon>Hypocreales</taxon>
        <taxon>Bionectriaceae</taxon>
        <taxon>Clonostachys</taxon>
    </lineage>
</organism>
<accession>A0A0B7K7K9</accession>
<feature type="region of interest" description="Disordered" evidence="5">
    <location>
        <begin position="495"/>
        <end position="543"/>
    </location>
</feature>
<feature type="compositionally biased region" description="Polar residues" evidence="5">
    <location>
        <begin position="106"/>
        <end position="131"/>
    </location>
</feature>
<evidence type="ECO:0000256" key="2">
    <source>
        <dbReference type="ARBA" id="ARBA00022771"/>
    </source>
</evidence>
<feature type="compositionally biased region" description="Polar residues" evidence="5">
    <location>
        <begin position="719"/>
        <end position="745"/>
    </location>
</feature>
<dbReference type="EMBL" id="CDPU01000033">
    <property type="protein sequence ID" value="CEO53159.1"/>
    <property type="molecule type" value="Genomic_DNA"/>
</dbReference>
<evidence type="ECO:0000256" key="5">
    <source>
        <dbReference type="SAM" id="MobiDB-lite"/>
    </source>
</evidence>
<evidence type="ECO:0000259" key="6">
    <source>
        <dbReference type="PROSITE" id="PS51044"/>
    </source>
</evidence>
<feature type="region of interest" description="Disordered" evidence="5">
    <location>
        <begin position="644"/>
        <end position="666"/>
    </location>
</feature>
<feature type="region of interest" description="Disordered" evidence="5">
    <location>
        <begin position="593"/>
        <end position="629"/>
    </location>
</feature>
<feature type="compositionally biased region" description="Polar residues" evidence="5">
    <location>
        <begin position="593"/>
        <end position="611"/>
    </location>
</feature>